<dbReference type="GO" id="GO:0035556">
    <property type="term" value="P:intracellular signal transduction"/>
    <property type="evidence" value="ECO:0007669"/>
    <property type="project" value="InterPro"/>
</dbReference>
<dbReference type="EMBL" id="GG738909">
    <property type="protein sequence ID" value="EFC38255.1"/>
    <property type="molecule type" value="Genomic_DNA"/>
</dbReference>
<dbReference type="KEGG" id="ngr:NAEGRDRAFT_81666"/>
<dbReference type="GO" id="GO:0009190">
    <property type="term" value="P:cyclic nucleotide biosynthetic process"/>
    <property type="evidence" value="ECO:0007669"/>
    <property type="project" value="InterPro"/>
</dbReference>
<dbReference type="SUPFAM" id="SSF55073">
    <property type="entry name" value="Nucleotide cyclase"/>
    <property type="match status" value="1"/>
</dbReference>
<reference evidence="2 3" key="1">
    <citation type="journal article" date="2010" name="Cell">
        <title>The genome of Naegleria gruberi illuminates early eukaryotic versatility.</title>
        <authorList>
            <person name="Fritz-Laylin L.K."/>
            <person name="Prochnik S.E."/>
            <person name="Ginger M.L."/>
            <person name="Dacks J.B."/>
            <person name="Carpenter M.L."/>
            <person name="Field M.C."/>
            <person name="Kuo A."/>
            <person name="Paredez A."/>
            <person name="Chapman J."/>
            <person name="Pham J."/>
            <person name="Shu S."/>
            <person name="Neupane R."/>
            <person name="Cipriano M."/>
            <person name="Mancuso J."/>
            <person name="Tu H."/>
            <person name="Salamov A."/>
            <person name="Lindquist E."/>
            <person name="Shapiro H."/>
            <person name="Lucas S."/>
            <person name="Grigoriev I.V."/>
            <person name="Cande W.Z."/>
            <person name="Fulton C."/>
            <person name="Rokhsar D.S."/>
            <person name="Dawson S.C."/>
        </authorList>
    </citation>
    <scope>NUCLEOTIDE SEQUENCE [LARGE SCALE GENOMIC DNA]</scope>
    <source>
        <strain evidence="2 3">NEG-M</strain>
    </source>
</reference>
<dbReference type="GeneID" id="8857809"/>
<dbReference type="InterPro" id="IPR029787">
    <property type="entry name" value="Nucleotide_cyclase"/>
</dbReference>
<evidence type="ECO:0000259" key="1">
    <source>
        <dbReference type="Pfam" id="PF00211"/>
    </source>
</evidence>
<dbReference type="RefSeq" id="XP_002670999.1">
    <property type="nucleotide sequence ID" value="XM_002670953.1"/>
</dbReference>
<name>D2VY34_NAEGR</name>
<evidence type="ECO:0000313" key="2">
    <source>
        <dbReference type="EMBL" id="EFC38255.1"/>
    </source>
</evidence>
<protein>
    <submittedName>
        <fullName evidence="2">Predicted protein</fullName>
    </submittedName>
</protein>
<dbReference type="Proteomes" id="UP000006671">
    <property type="component" value="Unassembled WGS sequence"/>
</dbReference>
<sequence>MESNSIPGRIQISRSTYERVYDLGFTFEERHLNVKGKGECIAYMLHEKHHTPALVPSFTDMLRTSLNILQKKNSANLETLNEPKTPTRNNDNITLTINQEAYLSPNNTLE</sequence>
<accession>D2VY34</accession>
<proteinExistence type="predicted"/>
<dbReference type="Pfam" id="PF00211">
    <property type="entry name" value="Guanylate_cyc"/>
    <property type="match status" value="1"/>
</dbReference>
<dbReference type="InParanoid" id="D2VY34"/>
<feature type="domain" description="Guanylate cyclase" evidence="1">
    <location>
        <begin position="1"/>
        <end position="46"/>
    </location>
</feature>
<evidence type="ECO:0000313" key="3">
    <source>
        <dbReference type="Proteomes" id="UP000006671"/>
    </source>
</evidence>
<dbReference type="Gene3D" id="3.30.70.1230">
    <property type="entry name" value="Nucleotide cyclase"/>
    <property type="match status" value="1"/>
</dbReference>
<dbReference type="VEuPathDB" id="AmoebaDB:NAEGRDRAFT_81666"/>
<dbReference type="InterPro" id="IPR001054">
    <property type="entry name" value="A/G_cyclase"/>
</dbReference>
<dbReference type="AlphaFoldDB" id="D2VY34"/>
<organism evidence="3">
    <name type="scientific">Naegleria gruberi</name>
    <name type="common">Amoeba</name>
    <dbReference type="NCBI Taxonomy" id="5762"/>
    <lineage>
        <taxon>Eukaryota</taxon>
        <taxon>Discoba</taxon>
        <taxon>Heterolobosea</taxon>
        <taxon>Tetramitia</taxon>
        <taxon>Eutetramitia</taxon>
        <taxon>Vahlkampfiidae</taxon>
        <taxon>Naegleria</taxon>
    </lineage>
</organism>
<keyword evidence="3" id="KW-1185">Reference proteome</keyword>
<gene>
    <name evidence="2" type="ORF">NAEGRDRAFT_81666</name>
</gene>